<gene>
    <name evidence="1" type="primary">cycA</name>
    <name evidence="1" type="ORF">MgSA37_02554</name>
</gene>
<dbReference type="EMBL" id="AP017313">
    <property type="protein sequence ID" value="BAU54378.1"/>
    <property type="molecule type" value="Genomic_DNA"/>
</dbReference>
<reference evidence="1 2" key="1">
    <citation type="submission" date="2015-12" db="EMBL/GenBank/DDBJ databases">
        <title>Genome sequence of Mucilaginibacter gotjawali.</title>
        <authorList>
            <person name="Lee J.S."/>
            <person name="Lee K.C."/>
            <person name="Kim K.K."/>
            <person name="Lee B.W."/>
        </authorList>
    </citation>
    <scope>NUCLEOTIDE SEQUENCE [LARGE SCALE GENOMIC DNA]</scope>
    <source>
        <strain evidence="1 2">SA3-7</strain>
    </source>
</reference>
<dbReference type="InterPro" id="IPR051459">
    <property type="entry name" value="Cytochrome_c-type_DH"/>
</dbReference>
<accession>A0A0X8X3D3</accession>
<dbReference type="InterPro" id="IPR036909">
    <property type="entry name" value="Cyt_c-like_dom_sf"/>
</dbReference>
<dbReference type="RefSeq" id="WP_096352300.1">
    <property type="nucleotide sequence ID" value="NZ_AP017313.1"/>
</dbReference>
<organism evidence="1 2">
    <name type="scientific">Mucilaginibacter gotjawali</name>
    <dbReference type="NCBI Taxonomy" id="1550579"/>
    <lineage>
        <taxon>Bacteria</taxon>
        <taxon>Pseudomonadati</taxon>
        <taxon>Bacteroidota</taxon>
        <taxon>Sphingobacteriia</taxon>
        <taxon>Sphingobacteriales</taxon>
        <taxon>Sphingobacteriaceae</taxon>
        <taxon>Mucilaginibacter</taxon>
    </lineage>
</organism>
<dbReference type="GO" id="GO:0009055">
    <property type="term" value="F:electron transfer activity"/>
    <property type="evidence" value="ECO:0007669"/>
    <property type="project" value="InterPro"/>
</dbReference>
<proteinExistence type="predicted"/>
<dbReference type="GO" id="GO:0046872">
    <property type="term" value="F:metal ion binding"/>
    <property type="evidence" value="ECO:0007669"/>
    <property type="project" value="UniProtKB-KW"/>
</dbReference>
<dbReference type="PANTHER" id="PTHR35008">
    <property type="entry name" value="BLL4482 PROTEIN-RELATED"/>
    <property type="match status" value="1"/>
</dbReference>
<dbReference type="Gene3D" id="1.10.760.10">
    <property type="entry name" value="Cytochrome c-like domain"/>
    <property type="match status" value="1"/>
</dbReference>
<keyword evidence="2" id="KW-1185">Reference proteome</keyword>
<dbReference type="Pfam" id="PF00034">
    <property type="entry name" value="Cytochrom_C"/>
    <property type="match status" value="1"/>
</dbReference>
<sequence length="143" mass="15619">MKYSFLSIIILVSIFTAGVQAQAKKPIHHTGSVTSMARGKIVYGKICIACHMADGNGVPMMNPPLINTTYVLGDKTKLITIVLNGFKEDVEINGQTYSNVMTPHKDLTDQQIADVLTYVRKSFGNKASSVKTSEVKKVRDSAK</sequence>
<dbReference type="AlphaFoldDB" id="A0A0X8X3D3"/>
<dbReference type="PROSITE" id="PS51007">
    <property type="entry name" value="CYTC"/>
    <property type="match status" value="1"/>
</dbReference>
<dbReference type="InterPro" id="IPR009056">
    <property type="entry name" value="Cyt_c-like_dom"/>
</dbReference>
<dbReference type="GO" id="GO:0020037">
    <property type="term" value="F:heme binding"/>
    <property type="evidence" value="ECO:0007669"/>
    <property type="project" value="InterPro"/>
</dbReference>
<evidence type="ECO:0000313" key="2">
    <source>
        <dbReference type="Proteomes" id="UP000218263"/>
    </source>
</evidence>
<dbReference type="SUPFAM" id="SSF46626">
    <property type="entry name" value="Cytochrome c"/>
    <property type="match status" value="1"/>
</dbReference>
<dbReference type="KEGG" id="mgot:MgSA37_02554"/>
<dbReference type="OrthoDB" id="9811395at2"/>
<dbReference type="PANTHER" id="PTHR35008:SF8">
    <property type="entry name" value="ALCOHOL DEHYDROGENASE CYTOCHROME C SUBUNIT"/>
    <property type="match status" value="1"/>
</dbReference>
<name>A0A0X8X3D3_9SPHI</name>
<evidence type="ECO:0000313" key="1">
    <source>
        <dbReference type="EMBL" id="BAU54378.1"/>
    </source>
</evidence>
<dbReference type="Proteomes" id="UP000218263">
    <property type="component" value="Chromosome"/>
</dbReference>
<protein>
    <submittedName>
        <fullName evidence="1">Cytochrome c-552</fullName>
    </submittedName>
</protein>